<comment type="caution">
    <text evidence="2">The sequence shown here is derived from an EMBL/GenBank/DDBJ whole genome shotgun (WGS) entry which is preliminary data.</text>
</comment>
<feature type="compositionally biased region" description="Polar residues" evidence="1">
    <location>
        <begin position="25"/>
        <end position="51"/>
    </location>
</feature>
<gene>
    <name evidence="2" type="ORF">GGX14DRAFT_402886</name>
</gene>
<sequence length="384" mass="42537">MPTETLLERSHRRAQAAQAAAVATPRSSSPLHDATAGSSPNPFAPPSQLSNPLANRTNLRAIGDRLLKKVKLDVEMEAEFLKYIEVPSAEERNVMQFLHTLQVESLLNQSIQTRISEWKATPTLLKTIRKYIWAMLLLPSVQYYAGTNENTIIEAMRTSNVPNLPRIDSIECAGLVKDVAREYSVQRSIFKKRVSDSLPTEKEPDKKVDIATLTAGLVGHSEHVNATLGLWHHVAFVRLHCTRGHTNTEFWTKVDDELASLRKDGPQQLVIGLQIAYEDDIAKYNEPATSKHKTGAGVGTGSPQWLKTLNQLATRVQRFSRRQGTKRKRPASFDSDVDEADAADRRDGDDQDPTTDNGGEPEDSEGNGAEEEHGNTQGVEGDLD</sequence>
<keyword evidence="3" id="KW-1185">Reference proteome</keyword>
<feature type="region of interest" description="Disordered" evidence="1">
    <location>
        <begin position="317"/>
        <end position="384"/>
    </location>
</feature>
<reference evidence="2" key="1">
    <citation type="submission" date="2023-03" db="EMBL/GenBank/DDBJ databases">
        <title>Massive genome expansion in bonnet fungi (Mycena s.s.) driven by repeated elements and novel gene families across ecological guilds.</title>
        <authorList>
            <consortium name="Lawrence Berkeley National Laboratory"/>
            <person name="Harder C.B."/>
            <person name="Miyauchi S."/>
            <person name="Viragh M."/>
            <person name="Kuo A."/>
            <person name="Thoen E."/>
            <person name="Andreopoulos B."/>
            <person name="Lu D."/>
            <person name="Skrede I."/>
            <person name="Drula E."/>
            <person name="Henrissat B."/>
            <person name="Morin E."/>
            <person name="Kohler A."/>
            <person name="Barry K."/>
            <person name="LaButti K."/>
            <person name="Morin E."/>
            <person name="Salamov A."/>
            <person name="Lipzen A."/>
            <person name="Mereny Z."/>
            <person name="Hegedus B."/>
            <person name="Baldrian P."/>
            <person name="Stursova M."/>
            <person name="Weitz H."/>
            <person name="Taylor A."/>
            <person name="Grigoriev I.V."/>
            <person name="Nagy L.G."/>
            <person name="Martin F."/>
            <person name="Kauserud H."/>
        </authorList>
    </citation>
    <scope>NUCLEOTIDE SEQUENCE</scope>
    <source>
        <strain evidence="2">9144</strain>
    </source>
</reference>
<dbReference type="Proteomes" id="UP001219525">
    <property type="component" value="Unassembled WGS sequence"/>
</dbReference>
<evidence type="ECO:0000313" key="3">
    <source>
        <dbReference type="Proteomes" id="UP001219525"/>
    </source>
</evidence>
<feature type="compositionally biased region" description="Basic residues" evidence="1">
    <location>
        <begin position="318"/>
        <end position="330"/>
    </location>
</feature>
<dbReference type="EMBL" id="JARJCW010000080">
    <property type="protein sequence ID" value="KAJ7196972.1"/>
    <property type="molecule type" value="Genomic_DNA"/>
</dbReference>
<evidence type="ECO:0000313" key="2">
    <source>
        <dbReference type="EMBL" id="KAJ7196972.1"/>
    </source>
</evidence>
<protein>
    <submittedName>
        <fullName evidence="2">Uncharacterized protein</fullName>
    </submittedName>
</protein>
<evidence type="ECO:0000256" key="1">
    <source>
        <dbReference type="SAM" id="MobiDB-lite"/>
    </source>
</evidence>
<feature type="compositionally biased region" description="Acidic residues" evidence="1">
    <location>
        <begin position="349"/>
        <end position="369"/>
    </location>
</feature>
<dbReference type="AlphaFoldDB" id="A0AAD6UXE5"/>
<accession>A0AAD6UXE5</accession>
<proteinExistence type="predicted"/>
<feature type="region of interest" description="Disordered" evidence="1">
    <location>
        <begin position="1"/>
        <end position="51"/>
    </location>
</feature>
<organism evidence="2 3">
    <name type="scientific">Mycena pura</name>
    <dbReference type="NCBI Taxonomy" id="153505"/>
    <lineage>
        <taxon>Eukaryota</taxon>
        <taxon>Fungi</taxon>
        <taxon>Dikarya</taxon>
        <taxon>Basidiomycota</taxon>
        <taxon>Agaricomycotina</taxon>
        <taxon>Agaricomycetes</taxon>
        <taxon>Agaricomycetidae</taxon>
        <taxon>Agaricales</taxon>
        <taxon>Marasmiineae</taxon>
        <taxon>Mycenaceae</taxon>
        <taxon>Mycena</taxon>
    </lineage>
</organism>
<name>A0AAD6UXE5_9AGAR</name>